<dbReference type="OrthoDB" id="9805230at2"/>
<dbReference type="AlphaFoldDB" id="A0A1D7UCD2"/>
<dbReference type="Gene3D" id="3.40.1080.10">
    <property type="entry name" value="Glutaconate Coenzyme A-transferase"/>
    <property type="match status" value="2"/>
</dbReference>
<dbReference type="InterPro" id="IPR004165">
    <property type="entry name" value="CoA_trans_fam_I"/>
</dbReference>
<dbReference type="Proteomes" id="UP000094969">
    <property type="component" value="Plasmid unnamed1"/>
</dbReference>
<dbReference type="GO" id="GO:0008410">
    <property type="term" value="F:CoA-transferase activity"/>
    <property type="evidence" value="ECO:0007669"/>
    <property type="project" value="InterPro"/>
</dbReference>
<keyword evidence="1" id="KW-0614">Plasmid</keyword>
<dbReference type="SUPFAM" id="SSF100950">
    <property type="entry name" value="NagB/RpiA/CoA transferase-like"/>
    <property type="match status" value="2"/>
</dbReference>
<dbReference type="KEGG" id="bvv:BHK69_30430"/>
<dbReference type="SMART" id="SM00882">
    <property type="entry name" value="CoA_trans"/>
    <property type="match status" value="1"/>
</dbReference>
<dbReference type="RefSeq" id="WP_069694213.1">
    <property type="nucleotide sequence ID" value="NZ_CP017148.1"/>
</dbReference>
<keyword evidence="2" id="KW-1185">Reference proteome</keyword>
<protein>
    <submittedName>
        <fullName evidence="1">Acyl CoA:acetate/3-ketoacid CoA transferase</fullName>
    </submittedName>
</protein>
<name>A0A1D7UCD2_9HYPH</name>
<dbReference type="Pfam" id="PF01144">
    <property type="entry name" value="CoA_trans"/>
    <property type="match status" value="1"/>
</dbReference>
<dbReference type="PANTHER" id="PTHR43293:SF1">
    <property type="entry name" value="ACETATE COA-TRANSFERASE YDIF"/>
    <property type="match status" value="1"/>
</dbReference>
<organism evidence="1 2">
    <name type="scientific">Bosea vaviloviae</name>
    <dbReference type="NCBI Taxonomy" id="1526658"/>
    <lineage>
        <taxon>Bacteria</taxon>
        <taxon>Pseudomonadati</taxon>
        <taxon>Pseudomonadota</taxon>
        <taxon>Alphaproteobacteria</taxon>
        <taxon>Hyphomicrobiales</taxon>
        <taxon>Boseaceae</taxon>
        <taxon>Bosea</taxon>
    </lineage>
</organism>
<reference evidence="1 2" key="1">
    <citation type="journal article" date="2015" name="Antonie Van Leeuwenhoek">
        <title>Bosea vaviloviae sp. nov., a new species of slow-growing rhizobia isolated from nodules of the relict species Vavilovia formosa (Stev.) Fed.</title>
        <authorList>
            <person name="Safronova V.I."/>
            <person name="Kuznetsova I.G."/>
            <person name="Sazanova A.L."/>
            <person name="Kimeklis A.K."/>
            <person name="Belimov A.A."/>
            <person name="Andronov E.E."/>
            <person name="Pinaev A.G."/>
            <person name="Chizhevskaya E.P."/>
            <person name="Pukhaev A.R."/>
            <person name="Popov K.P."/>
            <person name="Willems A."/>
            <person name="Tikhonovich I.A."/>
        </authorList>
    </citation>
    <scope>NUCLEOTIDE SEQUENCE [LARGE SCALE GENOMIC DNA]</scope>
    <source>
        <strain evidence="1 2">Vaf18</strain>
        <plasmid evidence="1">unnamed1</plasmid>
    </source>
</reference>
<evidence type="ECO:0000313" key="1">
    <source>
        <dbReference type="EMBL" id="AOO85030.1"/>
    </source>
</evidence>
<dbReference type="InterPro" id="IPR037171">
    <property type="entry name" value="NagB/RpiA_transferase-like"/>
</dbReference>
<keyword evidence="1" id="KW-0808">Transferase</keyword>
<geneLocation type="plasmid" evidence="1 2">
    <name>unnamed1</name>
</geneLocation>
<dbReference type="PANTHER" id="PTHR43293">
    <property type="entry name" value="ACETATE COA-TRANSFERASE YDIF"/>
    <property type="match status" value="1"/>
</dbReference>
<gene>
    <name evidence="1" type="ORF">BHK69_30430</name>
</gene>
<proteinExistence type="predicted"/>
<accession>A0A1D7UCD2</accession>
<dbReference type="EMBL" id="CP017148">
    <property type="protein sequence ID" value="AOO85030.1"/>
    <property type="molecule type" value="Genomic_DNA"/>
</dbReference>
<evidence type="ECO:0000313" key="2">
    <source>
        <dbReference type="Proteomes" id="UP000094969"/>
    </source>
</evidence>
<sequence length="650" mass="70142">MRNKIVSADEAVAIIRSGDTVASSGFVGVGTPDEVIKALEKRFLDTGEPRDLSLVFAAAPGDGLDKGLNRLAHDGLVRRLVGGHFGLVPKLARKAVSGEYEAYNLPLGCVSHLFREIAGRKAGLLSKVGLQTFVDPRNGGGKLNANTTEDLVELMEIGGEPWLFYKAFPIHVAILRGTTADPHGNVTMEKEALTLDNLSLAMAAKNCKGFVIVQVERIAATNSLNPRAVRIPGALVDCIVVAEPEHHAQTYATHYNGAFSGEFRAPTERNRPMSLDERKAIARRCAYELPMGGVVNLGIGMPEGVAAVAAEEGIINLVTLTAEPGIIGGIPQSGLDFGAAINAEAIIDQHQMFDFYDGGGLDLACLGLAQADAQGNVNVSLFGGRLAGAGGFINISQNARRLVFCGTFAAGGLKTEIRDGQLHILQDGRQSKFIDKVEQITFSGELARSAHQSVLFVTERCVFALTPEGLELTEVAPGVDIERDILAKMGFRPIVRSPRIMAAAIFDPQPMKLDELFLNRPLSQRMDFNEERNTLYLNLGGYRVYTSADVEAVKDALLALSSRLGRRFSAVINYDAVDIAPYMSDAWFAMASEVERACYDHVSRYTTSAFLRLKLGAALGDREAAPHVFESRREATDHVLGRFQNPPAPP</sequence>